<keyword evidence="9" id="KW-0282">Flagellum</keyword>
<proteinExistence type="inferred from homology"/>
<dbReference type="AlphaFoldDB" id="A0A137SBM1"/>
<dbReference type="EMBL" id="LOCO01000009">
    <property type="protein sequence ID" value="KXO09839.1"/>
    <property type="molecule type" value="Genomic_DNA"/>
</dbReference>
<dbReference type="CDD" id="cd11614">
    <property type="entry name" value="SAF_CpaB_FlgA_like"/>
    <property type="match status" value="1"/>
</dbReference>
<evidence type="ECO:0000256" key="3">
    <source>
        <dbReference type="ARBA" id="ARBA00014754"/>
    </source>
</evidence>
<keyword evidence="4 7" id="KW-0732">Signal</keyword>
<accession>A0A137SBM1</accession>
<evidence type="ECO:0000313" key="10">
    <source>
        <dbReference type="Proteomes" id="UP000070282"/>
    </source>
</evidence>
<comment type="similarity">
    <text evidence="2 7">Belongs to the FlgA family.</text>
</comment>
<evidence type="ECO:0000256" key="4">
    <source>
        <dbReference type="ARBA" id="ARBA00022729"/>
    </source>
</evidence>
<comment type="caution">
    <text evidence="9">The sequence shown here is derived from an EMBL/GenBank/DDBJ whole genome shotgun (WGS) entry which is preliminary data.</text>
</comment>
<organism evidence="9 10">
    <name type="scientific">Marinobacter excellens LAMA 842</name>
    <dbReference type="NCBI Taxonomy" id="1306954"/>
    <lineage>
        <taxon>Bacteria</taxon>
        <taxon>Pseudomonadati</taxon>
        <taxon>Pseudomonadota</taxon>
        <taxon>Gammaproteobacteria</taxon>
        <taxon>Pseudomonadales</taxon>
        <taxon>Marinobacteraceae</taxon>
        <taxon>Marinobacter</taxon>
    </lineage>
</organism>
<name>A0A137SBM1_9GAMM</name>
<keyword evidence="10" id="KW-1185">Reference proteome</keyword>
<dbReference type="GO" id="GO:0044780">
    <property type="term" value="P:bacterial-type flagellum assembly"/>
    <property type="evidence" value="ECO:0007669"/>
    <property type="project" value="InterPro"/>
</dbReference>
<dbReference type="GO" id="GO:0042597">
    <property type="term" value="C:periplasmic space"/>
    <property type="evidence" value="ECO:0007669"/>
    <property type="project" value="UniProtKB-SubCell"/>
</dbReference>
<dbReference type="InterPro" id="IPR013974">
    <property type="entry name" value="SAF"/>
</dbReference>
<dbReference type="SMART" id="SM00858">
    <property type="entry name" value="SAF"/>
    <property type="match status" value="1"/>
</dbReference>
<evidence type="ECO:0000256" key="2">
    <source>
        <dbReference type="ARBA" id="ARBA00010474"/>
    </source>
</evidence>
<sequence length="235" mass="25172">MQMRTIFLATFCLSTLGLNAAAAATTASEIRDAAGQFIETWADEQRQQQYEVNFTVGSIDSRLSLAACEQALETAFTNDPLRTTSPSVMVSCAGERPWRMFVTASVEVHGPALVAARPLARGERISGELLQEKQVQINASRRGILTDIEQVSGMLVRRPVNAGSLLTPDLLEAPNAVERGDHVIITAKSAVFSVSSRGKALASASVGEQVMVENLQSARTVRATVTAPGRVEIAM</sequence>
<dbReference type="PATRIC" id="fig|1306954.6.peg.4088"/>
<keyword evidence="7" id="KW-1005">Bacterial flagellum biogenesis</keyword>
<protein>
    <recommendedName>
        <fullName evidence="3 7">Flagella basal body P-ring formation protein FlgA</fullName>
    </recommendedName>
</protein>
<dbReference type="InterPro" id="IPR041231">
    <property type="entry name" value="FlgA_N"/>
</dbReference>
<dbReference type="Proteomes" id="UP000070282">
    <property type="component" value="Unassembled WGS sequence"/>
</dbReference>
<evidence type="ECO:0000256" key="7">
    <source>
        <dbReference type="RuleBase" id="RU362063"/>
    </source>
</evidence>
<dbReference type="InterPro" id="IPR017585">
    <property type="entry name" value="SAF_FlgA"/>
</dbReference>
<dbReference type="Gene3D" id="2.30.30.760">
    <property type="match status" value="1"/>
</dbReference>
<keyword evidence="9" id="KW-0966">Cell projection</keyword>
<reference evidence="10" key="1">
    <citation type="submission" date="2015-12" db="EMBL/GenBank/DDBJ databases">
        <authorList>
            <person name="Lima A."/>
            <person name="Farahani Zayas N."/>
            <person name="Castro Da Silva M.A."/>
            <person name="Cabral A."/>
            <person name="Pessatti M.L."/>
        </authorList>
    </citation>
    <scope>NUCLEOTIDE SEQUENCE [LARGE SCALE GENOMIC DNA]</scope>
    <source>
        <strain evidence="10">LAMA 842</strain>
    </source>
</reference>
<gene>
    <name evidence="9" type="ORF">J122_2118</name>
</gene>
<evidence type="ECO:0000256" key="6">
    <source>
        <dbReference type="ARBA" id="ARBA00025643"/>
    </source>
</evidence>
<dbReference type="Pfam" id="PF17656">
    <property type="entry name" value="ChapFlgA_N"/>
    <property type="match status" value="1"/>
</dbReference>
<comment type="function">
    <text evidence="6 7">Involved in the assembly process of the P-ring formation. It may associate with FlgF on the rod constituting a structure essential for the P-ring assembly or may act as a modulator protein for the P-ring assembly.</text>
</comment>
<feature type="chain" id="PRO_5007356791" description="Flagella basal body P-ring formation protein FlgA" evidence="7">
    <location>
        <begin position="21"/>
        <end position="235"/>
    </location>
</feature>
<feature type="domain" description="SAF" evidence="8">
    <location>
        <begin position="110"/>
        <end position="172"/>
    </location>
</feature>
<evidence type="ECO:0000256" key="1">
    <source>
        <dbReference type="ARBA" id="ARBA00004418"/>
    </source>
</evidence>
<evidence type="ECO:0000256" key="5">
    <source>
        <dbReference type="ARBA" id="ARBA00022764"/>
    </source>
</evidence>
<dbReference type="Gene3D" id="3.90.1210.10">
    <property type="entry name" value="Antifreeze-like/N-acetylneuraminic acid synthase C-terminal domain"/>
    <property type="match status" value="1"/>
</dbReference>
<evidence type="ECO:0000259" key="8">
    <source>
        <dbReference type="SMART" id="SM00858"/>
    </source>
</evidence>
<keyword evidence="9" id="KW-0969">Cilium</keyword>
<dbReference type="InterPro" id="IPR039246">
    <property type="entry name" value="Flagellar_FlgA"/>
</dbReference>
<evidence type="ECO:0000313" key="9">
    <source>
        <dbReference type="EMBL" id="KXO09839.1"/>
    </source>
</evidence>
<keyword evidence="5 7" id="KW-0574">Periplasm</keyword>
<dbReference type="PANTHER" id="PTHR36307">
    <property type="entry name" value="FLAGELLA BASAL BODY P-RING FORMATION PROTEIN FLGA"/>
    <property type="match status" value="1"/>
</dbReference>
<dbReference type="NCBIfam" id="TIGR03170">
    <property type="entry name" value="flgA_cterm"/>
    <property type="match status" value="1"/>
</dbReference>
<dbReference type="PANTHER" id="PTHR36307:SF1">
    <property type="entry name" value="FLAGELLA BASAL BODY P-RING FORMATION PROTEIN FLGA"/>
    <property type="match status" value="1"/>
</dbReference>
<feature type="signal peptide" evidence="7">
    <location>
        <begin position="1"/>
        <end position="20"/>
    </location>
</feature>
<comment type="subcellular location">
    <subcellularLocation>
        <location evidence="1 7">Periplasm</location>
    </subcellularLocation>
</comment>
<dbReference type="Pfam" id="PF13144">
    <property type="entry name" value="ChapFlgA"/>
    <property type="match status" value="1"/>
</dbReference>